<name>A0ABT0S4C7_9SPHN</name>
<evidence type="ECO:0000313" key="2">
    <source>
        <dbReference type="EMBL" id="MCL6730702.1"/>
    </source>
</evidence>
<dbReference type="RefSeq" id="WP_249832170.1">
    <property type="nucleotide sequence ID" value="NZ_JAMGBE010000003.1"/>
</dbReference>
<accession>A0ABT0S4C7</accession>
<gene>
    <name evidence="2" type="ORF">LZ538_11660</name>
</gene>
<reference evidence="2" key="1">
    <citation type="submission" date="2022-05" db="EMBL/GenBank/DDBJ databases">
        <authorList>
            <person name="Jo J.-H."/>
            <person name="Im W.-T."/>
        </authorList>
    </citation>
    <scope>NUCLEOTIDE SEQUENCE</scope>
    <source>
        <strain evidence="2">SE220</strain>
    </source>
</reference>
<comment type="caution">
    <text evidence="2">The sequence shown here is derived from an EMBL/GenBank/DDBJ whole genome shotgun (WGS) entry which is preliminary data.</text>
</comment>
<organism evidence="2 3">
    <name type="scientific">Sphingomonas hankyongi</name>
    <dbReference type="NCBI Taxonomy" id="2908209"/>
    <lineage>
        <taxon>Bacteria</taxon>
        <taxon>Pseudomonadati</taxon>
        <taxon>Pseudomonadota</taxon>
        <taxon>Alphaproteobacteria</taxon>
        <taxon>Sphingomonadales</taxon>
        <taxon>Sphingomonadaceae</taxon>
        <taxon>Sphingomonas</taxon>
    </lineage>
</organism>
<evidence type="ECO:0000313" key="3">
    <source>
        <dbReference type="Proteomes" id="UP001165342"/>
    </source>
</evidence>
<keyword evidence="3" id="KW-1185">Reference proteome</keyword>
<dbReference type="Proteomes" id="UP001165342">
    <property type="component" value="Unassembled WGS sequence"/>
</dbReference>
<evidence type="ECO:0000256" key="1">
    <source>
        <dbReference type="SAM" id="MobiDB-lite"/>
    </source>
</evidence>
<feature type="compositionally biased region" description="Basic and acidic residues" evidence="1">
    <location>
        <begin position="61"/>
        <end position="70"/>
    </location>
</feature>
<sequence length="90" mass="9886">MSAFLIGIMLAQVATPADIPKKPLYTATGEKVRCELVTELHSRIPSRICRTEGQWAEIERQNDKALRDSSKNTSSEGFNNGFAGTLSPPH</sequence>
<proteinExistence type="predicted"/>
<feature type="region of interest" description="Disordered" evidence="1">
    <location>
        <begin position="61"/>
        <end position="90"/>
    </location>
</feature>
<protein>
    <submittedName>
        <fullName evidence="2">Uncharacterized protein</fullName>
    </submittedName>
</protein>
<dbReference type="EMBL" id="JAMGBE010000003">
    <property type="protein sequence ID" value="MCL6730702.1"/>
    <property type="molecule type" value="Genomic_DNA"/>
</dbReference>